<comment type="caution">
    <text evidence="2">The sequence shown here is derived from an EMBL/GenBank/DDBJ whole genome shotgun (WGS) entry which is preliminary data.</text>
</comment>
<gene>
    <name evidence="2" type="ORF">GCM10023322_70720</name>
</gene>
<accession>A0ABP9SN71</accession>
<feature type="domain" description="SGNH hydrolase-type esterase" evidence="1">
    <location>
        <begin position="13"/>
        <end position="197"/>
    </location>
</feature>
<organism evidence="2 3">
    <name type="scientific">Rugosimonospora acidiphila</name>
    <dbReference type="NCBI Taxonomy" id="556531"/>
    <lineage>
        <taxon>Bacteria</taxon>
        <taxon>Bacillati</taxon>
        <taxon>Actinomycetota</taxon>
        <taxon>Actinomycetes</taxon>
        <taxon>Micromonosporales</taxon>
        <taxon>Micromonosporaceae</taxon>
        <taxon>Rugosimonospora</taxon>
    </lineage>
</organism>
<dbReference type="EMBL" id="BAABJQ010000032">
    <property type="protein sequence ID" value="GAA5198097.1"/>
    <property type="molecule type" value="Genomic_DNA"/>
</dbReference>
<keyword evidence="2" id="KW-0378">Hydrolase</keyword>
<keyword evidence="3" id="KW-1185">Reference proteome</keyword>
<dbReference type="Gene3D" id="3.40.50.1110">
    <property type="entry name" value="SGNH hydrolase"/>
    <property type="match status" value="1"/>
</dbReference>
<reference evidence="3" key="1">
    <citation type="journal article" date="2019" name="Int. J. Syst. Evol. Microbiol.">
        <title>The Global Catalogue of Microorganisms (GCM) 10K type strain sequencing project: providing services to taxonomists for standard genome sequencing and annotation.</title>
        <authorList>
            <consortium name="The Broad Institute Genomics Platform"/>
            <consortium name="The Broad Institute Genome Sequencing Center for Infectious Disease"/>
            <person name="Wu L."/>
            <person name="Ma J."/>
        </authorList>
    </citation>
    <scope>NUCLEOTIDE SEQUENCE [LARGE SCALE GENOMIC DNA]</scope>
    <source>
        <strain evidence="3">JCM 18304</strain>
    </source>
</reference>
<dbReference type="RefSeq" id="WP_345637234.1">
    <property type="nucleotide sequence ID" value="NZ_BAABJQ010000032.1"/>
</dbReference>
<sequence>MTLAIRPESTVLFIGDSITDAGRDRENPSSLGSGYAAMTAGRFTAEHPGHRVRFLNRGIGGNRAIDLVSRWDTDCLALKPDVVSIMVGVNDVCRRYDNDDPTPVADFAERYRRVLTATVDQGASLILLEPFLVPVREQVWDWREDLDPKVVVVRRMAHEFGATLVATDGLMAQAATASSPAEWSTDGVHPTPAGHALIAGAWLAAVTAQRD</sequence>
<dbReference type="PANTHER" id="PTHR30383">
    <property type="entry name" value="THIOESTERASE 1/PROTEASE 1/LYSOPHOSPHOLIPASE L1"/>
    <property type="match status" value="1"/>
</dbReference>
<dbReference type="PROSITE" id="PS01098">
    <property type="entry name" value="LIPASE_GDSL_SER"/>
    <property type="match status" value="1"/>
</dbReference>
<evidence type="ECO:0000313" key="3">
    <source>
        <dbReference type="Proteomes" id="UP001501570"/>
    </source>
</evidence>
<proteinExistence type="predicted"/>
<dbReference type="InterPro" id="IPR008265">
    <property type="entry name" value="Lipase_GDSL_AS"/>
</dbReference>
<evidence type="ECO:0000313" key="2">
    <source>
        <dbReference type="EMBL" id="GAA5198097.1"/>
    </source>
</evidence>
<protein>
    <submittedName>
        <fullName evidence="2">SGNH/GDSL hydrolase family protein</fullName>
    </submittedName>
</protein>
<dbReference type="CDD" id="cd01834">
    <property type="entry name" value="SGNH_hydrolase_like_2"/>
    <property type="match status" value="1"/>
</dbReference>
<dbReference type="InterPro" id="IPR051532">
    <property type="entry name" value="Ester_Hydrolysis_Enzymes"/>
</dbReference>
<dbReference type="GO" id="GO:0016787">
    <property type="term" value="F:hydrolase activity"/>
    <property type="evidence" value="ECO:0007669"/>
    <property type="project" value="UniProtKB-KW"/>
</dbReference>
<dbReference type="Proteomes" id="UP001501570">
    <property type="component" value="Unassembled WGS sequence"/>
</dbReference>
<name>A0ABP9SN71_9ACTN</name>
<dbReference type="SUPFAM" id="SSF52266">
    <property type="entry name" value="SGNH hydrolase"/>
    <property type="match status" value="1"/>
</dbReference>
<dbReference type="Pfam" id="PF13472">
    <property type="entry name" value="Lipase_GDSL_2"/>
    <property type="match status" value="1"/>
</dbReference>
<dbReference type="InterPro" id="IPR036514">
    <property type="entry name" value="SGNH_hydro_sf"/>
</dbReference>
<dbReference type="PANTHER" id="PTHR30383:SF5">
    <property type="entry name" value="SGNH HYDROLASE-TYPE ESTERASE DOMAIN-CONTAINING PROTEIN"/>
    <property type="match status" value="1"/>
</dbReference>
<evidence type="ECO:0000259" key="1">
    <source>
        <dbReference type="Pfam" id="PF13472"/>
    </source>
</evidence>
<dbReference type="InterPro" id="IPR013830">
    <property type="entry name" value="SGNH_hydro"/>
</dbReference>